<reference evidence="3 4" key="1">
    <citation type="submission" date="2019-05" db="EMBL/GenBank/DDBJ databases">
        <title>Dyadobacter AR-3-8 sp. nov., isolated from arctic soil.</title>
        <authorList>
            <person name="Chaudhary D.K."/>
        </authorList>
    </citation>
    <scope>NUCLEOTIDE SEQUENCE [LARGE SCALE GENOMIC DNA]</scope>
    <source>
        <strain evidence="3 4">AR-3-8</strain>
    </source>
</reference>
<comment type="similarity">
    <text evidence="1">Belongs to the enoyl-CoA hydratase/isomerase family.</text>
</comment>
<dbReference type="GO" id="GO:0006635">
    <property type="term" value="P:fatty acid beta-oxidation"/>
    <property type="evidence" value="ECO:0007669"/>
    <property type="project" value="TreeGrafter"/>
</dbReference>
<protein>
    <submittedName>
        <fullName evidence="3">2-(1,2-epoxy-1,2-dihydrophenyl)acetyl-CoA isomerase</fullName>
    </submittedName>
</protein>
<keyword evidence="2" id="KW-0456">Lyase</keyword>
<gene>
    <name evidence="3" type="ORF">FDK13_15445</name>
</gene>
<dbReference type="Gene3D" id="3.90.226.10">
    <property type="entry name" value="2-enoyl-CoA Hydratase, Chain A, domain 1"/>
    <property type="match status" value="1"/>
</dbReference>
<dbReference type="AlphaFoldDB" id="A0A4U6DAR3"/>
<dbReference type="GO" id="GO:0016829">
    <property type="term" value="F:lyase activity"/>
    <property type="evidence" value="ECO:0007669"/>
    <property type="project" value="UniProtKB-KW"/>
</dbReference>
<sequence>MYQNLLFNNSEGVLRISLNRPAVHNALTLDLIREITDAIQEAGDDSSVRVIVLTGEGEKAFCSGADLKAAMESGKSAGEMLRDGYNPMIEAIRNIPKPVICRLNGLAVGAGCSLALACDLIIASEDSYLSQMFVQIGLMPDAGASFFLPRLLGMARAFELASTGQKVYAPEAVQIGLINKSVPKENLDAAVEEAVFYYRHAPTKAIGAIKKVFNQSFESNLSEILNLEMENQDLLHKTQDAAEGISSFLQKKKPDYQGK</sequence>
<dbReference type="CDD" id="cd06558">
    <property type="entry name" value="crotonase-like"/>
    <property type="match status" value="1"/>
</dbReference>
<dbReference type="GO" id="GO:0016853">
    <property type="term" value="F:isomerase activity"/>
    <property type="evidence" value="ECO:0007669"/>
    <property type="project" value="UniProtKB-KW"/>
</dbReference>
<proteinExistence type="inferred from homology"/>
<dbReference type="Pfam" id="PF00378">
    <property type="entry name" value="ECH_1"/>
    <property type="match status" value="1"/>
</dbReference>
<evidence type="ECO:0000256" key="2">
    <source>
        <dbReference type="ARBA" id="ARBA00023239"/>
    </source>
</evidence>
<organism evidence="3 4">
    <name type="scientific">Dyadobacter frigoris</name>
    <dbReference type="NCBI Taxonomy" id="2576211"/>
    <lineage>
        <taxon>Bacteria</taxon>
        <taxon>Pseudomonadati</taxon>
        <taxon>Bacteroidota</taxon>
        <taxon>Cytophagia</taxon>
        <taxon>Cytophagales</taxon>
        <taxon>Spirosomataceae</taxon>
        <taxon>Dyadobacter</taxon>
    </lineage>
</organism>
<dbReference type="SUPFAM" id="SSF52096">
    <property type="entry name" value="ClpP/crotonase"/>
    <property type="match status" value="1"/>
</dbReference>
<dbReference type="OrthoDB" id="9775794at2"/>
<dbReference type="InterPro" id="IPR001753">
    <property type="entry name" value="Enoyl-CoA_hydra/iso"/>
</dbReference>
<evidence type="ECO:0000256" key="1">
    <source>
        <dbReference type="ARBA" id="ARBA00005254"/>
    </source>
</evidence>
<dbReference type="EMBL" id="SZVO01000007">
    <property type="protein sequence ID" value="TKT91374.1"/>
    <property type="molecule type" value="Genomic_DNA"/>
</dbReference>
<dbReference type="RefSeq" id="WP_137341233.1">
    <property type="nucleotide sequence ID" value="NZ_SZVO01000007.1"/>
</dbReference>
<evidence type="ECO:0000313" key="4">
    <source>
        <dbReference type="Proteomes" id="UP000304900"/>
    </source>
</evidence>
<dbReference type="Gene3D" id="1.10.12.10">
    <property type="entry name" value="Lyase 2-enoyl-coa Hydratase, Chain A, domain 2"/>
    <property type="match status" value="1"/>
</dbReference>
<dbReference type="PANTHER" id="PTHR11941:SF133">
    <property type="entry name" value="1,2-EPOXYPHENYLACETYL-COA ISOMERASE"/>
    <property type="match status" value="1"/>
</dbReference>
<accession>A0A4U6DAR3</accession>
<keyword evidence="3" id="KW-0413">Isomerase</keyword>
<dbReference type="InterPro" id="IPR029045">
    <property type="entry name" value="ClpP/crotonase-like_dom_sf"/>
</dbReference>
<comment type="caution">
    <text evidence="3">The sequence shown here is derived from an EMBL/GenBank/DDBJ whole genome shotgun (WGS) entry which is preliminary data.</text>
</comment>
<dbReference type="InterPro" id="IPR014748">
    <property type="entry name" value="Enoyl-CoA_hydra_C"/>
</dbReference>
<name>A0A4U6DAR3_9BACT</name>
<dbReference type="Proteomes" id="UP000304900">
    <property type="component" value="Unassembled WGS sequence"/>
</dbReference>
<keyword evidence="4" id="KW-1185">Reference proteome</keyword>
<dbReference type="PANTHER" id="PTHR11941">
    <property type="entry name" value="ENOYL-COA HYDRATASE-RELATED"/>
    <property type="match status" value="1"/>
</dbReference>
<evidence type="ECO:0000313" key="3">
    <source>
        <dbReference type="EMBL" id="TKT91374.1"/>
    </source>
</evidence>